<dbReference type="Gene3D" id="3.40.30.10">
    <property type="entry name" value="Glutaredoxin"/>
    <property type="match status" value="1"/>
</dbReference>
<sequence>MFGLTMGDIVSNLEVEMIHGKFKLHDFIDNQWVILFSHLELGQIVEYAGEFKRRGVKLLDWLQGDMPDHCHPSREIMQQLNMVDPDEKDEPCSVSSSTHGGPGKKLS</sequence>
<dbReference type="Proteomes" id="UP000541444">
    <property type="component" value="Unassembled WGS sequence"/>
</dbReference>
<protein>
    <submittedName>
        <fullName evidence="2">Uncharacterized protein</fullName>
    </submittedName>
</protein>
<evidence type="ECO:0000256" key="1">
    <source>
        <dbReference type="SAM" id="MobiDB-lite"/>
    </source>
</evidence>
<accession>A0A7J7MNK0</accession>
<gene>
    <name evidence="2" type="ORF">GIB67_011336</name>
</gene>
<dbReference type="InterPro" id="IPR036249">
    <property type="entry name" value="Thioredoxin-like_sf"/>
</dbReference>
<name>A0A7J7MNK0_9MAGN</name>
<reference evidence="2 3" key="1">
    <citation type="journal article" date="2020" name="IScience">
        <title>Genome Sequencing of the Endangered Kingdonia uniflora (Circaeasteraceae, Ranunculales) Reveals Potential Mechanisms of Evolutionary Specialization.</title>
        <authorList>
            <person name="Sun Y."/>
            <person name="Deng T."/>
            <person name="Zhang A."/>
            <person name="Moore M.J."/>
            <person name="Landis J.B."/>
            <person name="Lin N."/>
            <person name="Zhang H."/>
            <person name="Zhang X."/>
            <person name="Huang J."/>
            <person name="Zhang X."/>
            <person name="Sun H."/>
            <person name="Wang H."/>
        </authorList>
    </citation>
    <scope>NUCLEOTIDE SEQUENCE [LARGE SCALE GENOMIC DNA]</scope>
    <source>
        <strain evidence="2">TB1705</strain>
        <tissue evidence="2">Leaf</tissue>
    </source>
</reference>
<proteinExistence type="predicted"/>
<feature type="region of interest" description="Disordered" evidence="1">
    <location>
        <begin position="84"/>
        <end position="107"/>
    </location>
</feature>
<organism evidence="2 3">
    <name type="scientific">Kingdonia uniflora</name>
    <dbReference type="NCBI Taxonomy" id="39325"/>
    <lineage>
        <taxon>Eukaryota</taxon>
        <taxon>Viridiplantae</taxon>
        <taxon>Streptophyta</taxon>
        <taxon>Embryophyta</taxon>
        <taxon>Tracheophyta</taxon>
        <taxon>Spermatophyta</taxon>
        <taxon>Magnoliopsida</taxon>
        <taxon>Ranunculales</taxon>
        <taxon>Circaeasteraceae</taxon>
        <taxon>Kingdonia</taxon>
    </lineage>
</organism>
<dbReference type="EMBL" id="JACGCM010001329">
    <property type="protein sequence ID" value="KAF6156535.1"/>
    <property type="molecule type" value="Genomic_DNA"/>
</dbReference>
<evidence type="ECO:0000313" key="3">
    <source>
        <dbReference type="Proteomes" id="UP000541444"/>
    </source>
</evidence>
<keyword evidence="3" id="KW-1185">Reference proteome</keyword>
<evidence type="ECO:0000313" key="2">
    <source>
        <dbReference type="EMBL" id="KAF6156535.1"/>
    </source>
</evidence>
<comment type="caution">
    <text evidence="2">The sequence shown here is derived from an EMBL/GenBank/DDBJ whole genome shotgun (WGS) entry which is preliminary data.</text>
</comment>
<dbReference type="OrthoDB" id="2996783at2759"/>
<dbReference type="AlphaFoldDB" id="A0A7J7MNK0"/>
<dbReference type="SUPFAM" id="SSF52833">
    <property type="entry name" value="Thioredoxin-like"/>
    <property type="match status" value="1"/>
</dbReference>